<sequence>MLFSGDEALKDCTVLSGGEKVRCVLSKMMLEGANCLIFDEPTSHLDLEAITALNDGLIDFSGVLLFNSHDHQFVDTIANRIIEFTPDGVIDRMMRFEDYFNDDSVKVLRDEKYRGSHHAIAL</sequence>
<dbReference type="PANTHER" id="PTHR42855">
    <property type="entry name" value="ABC TRANSPORTER ATP-BINDING SUBUNIT"/>
    <property type="match status" value="1"/>
</dbReference>
<organism evidence="1">
    <name type="scientific">bioreactor metagenome</name>
    <dbReference type="NCBI Taxonomy" id="1076179"/>
    <lineage>
        <taxon>unclassified sequences</taxon>
        <taxon>metagenomes</taxon>
        <taxon>ecological metagenomes</taxon>
    </lineage>
</organism>
<protein>
    <submittedName>
        <fullName evidence="1">Putative ABC transporter ATP-binding protein YbiT</fullName>
    </submittedName>
</protein>
<accession>A0A645DF14</accession>
<evidence type="ECO:0000313" key="1">
    <source>
        <dbReference type="EMBL" id="MPM87628.1"/>
    </source>
</evidence>
<comment type="caution">
    <text evidence="1">The sequence shown here is derived from an EMBL/GenBank/DDBJ whole genome shotgun (WGS) entry which is preliminary data.</text>
</comment>
<keyword evidence="1" id="KW-0067">ATP-binding</keyword>
<dbReference type="InterPro" id="IPR051309">
    <property type="entry name" value="ABCF_ATPase"/>
</dbReference>
<dbReference type="GO" id="GO:0005524">
    <property type="term" value="F:ATP binding"/>
    <property type="evidence" value="ECO:0007669"/>
    <property type="project" value="UniProtKB-KW"/>
</dbReference>
<keyword evidence="1" id="KW-0547">Nucleotide-binding</keyword>
<name>A0A645DF14_9ZZZZ</name>
<dbReference type="EMBL" id="VSSQ01035420">
    <property type="protein sequence ID" value="MPM87628.1"/>
    <property type="molecule type" value="Genomic_DNA"/>
</dbReference>
<proteinExistence type="predicted"/>
<dbReference type="SUPFAM" id="SSF52540">
    <property type="entry name" value="P-loop containing nucleoside triphosphate hydrolases"/>
    <property type="match status" value="1"/>
</dbReference>
<gene>
    <name evidence="1" type="primary">ybiT_41</name>
    <name evidence="1" type="ORF">SDC9_134728</name>
</gene>
<dbReference type="PANTHER" id="PTHR42855:SF2">
    <property type="entry name" value="DRUG RESISTANCE ABC TRANSPORTER,ATP-BINDING PROTEIN"/>
    <property type="match status" value="1"/>
</dbReference>
<dbReference type="InterPro" id="IPR027417">
    <property type="entry name" value="P-loop_NTPase"/>
</dbReference>
<dbReference type="Gene3D" id="3.40.50.300">
    <property type="entry name" value="P-loop containing nucleotide triphosphate hydrolases"/>
    <property type="match status" value="1"/>
</dbReference>
<dbReference type="AlphaFoldDB" id="A0A645DF14"/>
<reference evidence="1" key="1">
    <citation type="submission" date="2019-08" db="EMBL/GenBank/DDBJ databases">
        <authorList>
            <person name="Kucharzyk K."/>
            <person name="Murdoch R.W."/>
            <person name="Higgins S."/>
            <person name="Loffler F."/>
        </authorList>
    </citation>
    <scope>NUCLEOTIDE SEQUENCE</scope>
</reference>